<feature type="transmembrane region" description="Helical" evidence="7">
    <location>
        <begin position="21"/>
        <end position="45"/>
    </location>
</feature>
<feature type="transmembrane region" description="Helical" evidence="7">
    <location>
        <begin position="342"/>
        <end position="363"/>
    </location>
</feature>
<keyword evidence="3" id="KW-1003">Cell membrane</keyword>
<accession>A0ABX1QDH6</accession>
<evidence type="ECO:0000256" key="3">
    <source>
        <dbReference type="ARBA" id="ARBA00022475"/>
    </source>
</evidence>
<keyword evidence="5 7" id="KW-1133">Transmembrane helix</keyword>
<evidence type="ECO:0000256" key="7">
    <source>
        <dbReference type="SAM" id="Phobius"/>
    </source>
</evidence>
<sequence length="641" mass="68266">MNSPASVPTFLGFDWPLARKALALALAAWLSFAIAAALHVHNAYWAAMPVWVLTQASRGLVVERALYRIVGTLIGAGVGFALMHIPTSPYVQLLVLAVWIAVNAGLTHVLRGVLGYAALLAGMTAAVVVIPSVLMPSDSIDIAMARVLCTLIGVVVSTLVLAALTPESPLSDFYAQIRAVSAEAVAYAARVLREGMSEHHGKEERRILGLISKLDASARLTSAGSVAGYRRLGDVDLLIIGSLTTMAGAQAIRNKSIPCDAVLLDQLDRIAAHLRSAWDSPMAEDERRIDTRQDADLLRLKGAIWQILDADVALNRPDAVSGPSVAPRLRQAWLAPHREWRLAWRAGTLAGGASFAAALPGLWWPWPPLQLAALGVSIFVMVLGSLPLPQLIAPKLLTGVVAGVVAAVFYRLAVQPEIATTTGLLLTIAPFLLVGGFVRVHPQTAIPAVDANMCFLLASQAGMPATDDVGRILGDSAALILPAVVLAGGFILLPRRAERQAVDAAAMIRRDLLRIVEFGANTNPVDWHARGARQILRLTLHLGRAEGLGERWPEGLLATLNVGQSLIDMQRLGMPDAVKALLVGILKQQMLPQQTAQALLALADAADDDTHKLAIRSLAGMLVRAADLLNFGVPARPDNRE</sequence>
<evidence type="ECO:0000256" key="2">
    <source>
        <dbReference type="ARBA" id="ARBA00022448"/>
    </source>
</evidence>
<dbReference type="InterPro" id="IPR006726">
    <property type="entry name" value="PHBA_efflux_AaeB/fusaric-R"/>
</dbReference>
<dbReference type="EMBL" id="WTVQ01000018">
    <property type="protein sequence ID" value="NMG75552.1"/>
    <property type="molecule type" value="Genomic_DNA"/>
</dbReference>
<feature type="transmembrane region" description="Helical" evidence="7">
    <location>
        <begin position="418"/>
        <end position="438"/>
    </location>
</feature>
<dbReference type="Proteomes" id="UP000648984">
    <property type="component" value="Unassembled WGS sequence"/>
</dbReference>
<keyword evidence="9" id="KW-1185">Reference proteome</keyword>
<dbReference type="Pfam" id="PF04632">
    <property type="entry name" value="FUSC"/>
    <property type="match status" value="1"/>
</dbReference>
<gene>
    <name evidence="8" type="ORF">GPA25_12365</name>
</gene>
<dbReference type="PANTHER" id="PTHR30509">
    <property type="entry name" value="P-HYDROXYBENZOIC ACID EFFLUX PUMP SUBUNIT-RELATED"/>
    <property type="match status" value="1"/>
</dbReference>
<keyword evidence="6 7" id="KW-0472">Membrane</keyword>
<dbReference type="PANTHER" id="PTHR30509:SF9">
    <property type="entry name" value="MULTIDRUG RESISTANCE PROTEIN MDTO"/>
    <property type="match status" value="1"/>
</dbReference>
<dbReference type="RefSeq" id="WP_169260699.1">
    <property type="nucleotide sequence ID" value="NZ_WTVQ01000018.1"/>
</dbReference>
<evidence type="ECO:0000313" key="9">
    <source>
        <dbReference type="Proteomes" id="UP000648984"/>
    </source>
</evidence>
<organism evidence="8 9">
    <name type="scientific">Aromatoleum diolicum</name>
    <dbReference type="NCBI Taxonomy" id="75796"/>
    <lineage>
        <taxon>Bacteria</taxon>
        <taxon>Pseudomonadati</taxon>
        <taxon>Pseudomonadota</taxon>
        <taxon>Betaproteobacteria</taxon>
        <taxon>Rhodocyclales</taxon>
        <taxon>Rhodocyclaceae</taxon>
        <taxon>Aromatoleum</taxon>
    </lineage>
</organism>
<evidence type="ECO:0000256" key="6">
    <source>
        <dbReference type="ARBA" id="ARBA00023136"/>
    </source>
</evidence>
<comment type="subcellular location">
    <subcellularLocation>
        <location evidence="1">Cell membrane</location>
        <topology evidence="1">Multi-pass membrane protein</topology>
    </subcellularLocation>
</comment>
<keyword evidence="4 7" id="KW-0812">Transmembrane</keyword>
<evidence type="ECO:0000256" key="1">
    <source>
        <dbReference type="ARBA" id="ARBA00004651"/>
    </source>
</evidence>
<protein>
    <recommendedName>
        <fullName evidence="10">FUSC family protein</fullName>
    </recommendedName>
</protein>
<evidence type="ECO:0000313" key="8">
    <source>
        <dbReference type="EMBL" id="NMG75552.1"/>
    </source>
</evidence>
<proteinExistence type="predicted"/>
<comment type="caution">
    <text evidence="8">The sequence shown here is derived from an EMBL/GenBank/DDBJ whole genome shotgun (WGS) entry which is preliminary data.</text>
</comment>
<feature type="transmembrane region" description="Helical" evidence="7">
    <location>
        <begin position="65"/>
        <end position="83"/>
    </location>
</feature>
<name>A0ABX1QDH6_9RHOO</name>
<evidence type="ECO:0008006" key="10">
    <source>
        <dbReference type="Google" id="ProtNLM"/>
    </source>
</evidence>
<reference evidence="8 9" key="1">
    <citation type="submission" date="2019-12" db="EMBL/GenBank/DDBJ databases">
        <title>Comparative genomics gives insights into the taxonomy of the Azoarcus-Aromatoleum group and reveals separate origins of nif in the plant-associated Azoarcus and non-plant-associated Aromatoleum sub-groups.</title>
        <authorList>
            <person name="Lafos M."/>
            <person name="Maluk M."/>
            <person name="Batista M."/>
            <person name="Junghare M."/>
            <person name="Carmona M."/>
            <person name="Faoro H."/>
            <person name="Cruz L.M."/>
            <person name="Battistoni F."/>
            <person name="De Souza E."/>
            <person name="Pedrosa F."/>
            <person name="Chen W.-M."/>
            <person name="Poole P.S."/>
            <person name="Dixon R.A."/>
            <person name="James E.K."/>
        </authorList>
    </citation>
    <scope>NUCLEOTIDE SEQUENCE [LARGE SCALE GENOMIC DNA]</scope>
    <source>
        <strain evidence="8 9">22Lin</strain>
    </source>
</reference>
<feature type="transmembrane region" description="Helical" evidence="7">
    <location>
        <begin position="90"/>
        <end position="110"/>
    </location>
</feature>
<feature type="transmembrane region" description="Helical" evidence="7">
    <location>
        <begin position="472"/>
        <end position="493"/>
    </location>
</feature>
<feature type="transmembrane region" description="Helical" evidence="7">
    <location>
        <begin position="116"/>
        <end position="135"/>
    </location>
</feature>
<keyword evidence="2" id="KW-0813">Transport</keyword>
<feature type="transmembrane region" description="Helical" evidence="7">
    <location>
        <begin position="147"/>
        <end position="167"/>
    </location>
</feature>
<evidence type="ECO:0000256" key="4">
    <source>
        <dbReference type="ARBA" id="ARBA00022692"/>
    </source>
</evidence>
<evidence type="ECO:0000256" key="5">
    <source>
        <dbReference type="ARBA" id="ARBA00022989"/>
    </source>
</evidence>
<feature type="transmembrane region" description="Helical" evidence="7">
    <location>
        <begin position="396"/>
        <end position="412"/>
    </location>
</feature>